<evidence type="ECO:0000313" key="2">
    <source>
        <dbReference type="EMBL" id="MDT0681793.1"/>
    </source>
</evidence>
<dbReference type="EMBL" id="JAVRHL010000001">
    <property type="protein sequence ID" value="MDT0681793.1"/>
    <property type="molecule type" value="Genomic_DNA"/>
</dbReference>
<evidence type="ECO:0000313" key="3">
    <source>
        <dbReference type="Proteomes" id="UP001265259"/>
    </source>
</evidence>
<feature type="transmembrane region" description="Helical" evidence="1">
    <location>
        <begin position="27"/>
        <end position="53"/>
    </location>
</feature>
<keyword evidence="1" id="KW-0812">Transmembrane</keyword>
<accession>A0ABU3DE15</accession>
<keyword evidence="3" id="KW-1185">Reference proteome</keyword>
<dbReference type="Proteomes" id="UP001265259">
    <property type="component" value="Unassembled WGS sequence"/>
</dbReference>
<proteinExistence type="predicted"/>
<comment type="caution">
    <text evidence="2">The sequence shown here is derived from an EMBL/GenBank/DDBJ whole genome shotgun (WGS) entry which is preliminary data.</text>
</comment>
<protein>
    <recommendedName>
        <fullName evidence="4">Glucose-inhibited division protein A</fullName>
    </recommendedName>
</protein>
<evidence type="ECO:0008006" key="4">
    <source>
        <dbReference type="Google" id="ProtNLM"/>
    </source>
</evidence>
<sequence length="63" mass="7016">MNYILALLLPPLSILLAGRPIVAIVTFIIWIPSILISGGLGHPIFILLAWILIYQSHADRRAR</sequence>
<keyword evidence="1" id="KW-0472">Membrane</keyword>
<dbReference type="RefSeq" id="WP_311689559.1">
    <property type="nucleotide sequence ID" value="NZ_JAVRHL010000001.1"/>
</dbReference>
<keyword evidence="1" id="KW-1133">Transmembrane helix</keyword>
<organism evidence="2 3">
    <name type="scientific">Tropicimonas omnivorans</name>
    <dbReference type="NCBI Taxonomy" id="3075590"/>
    <lineage>
        <taxon>Bacteria</taxon>
        <taxon>Pseudomonadati</taxon>
        <taxon>Pseudomonadota</taxon>
        <taxon>Alphaproteobacteria</taxon>
        <taxon>Rhodobacterales</taxon>
        <taxon>Roseobacteraceae</taxon>
        <taxon>Tropicimonas</taxon>
    </lineage>
</organism>
<reference evidence="2 3" key="1">
    <citation type="submission" date="2023-09" db="EMBL/GenBank/DDBJ databases">
        <authorList>
            <person name="Rey-Velasco X."/>
        </authorList>
    </citation>
    <scope>NUCLEOTIDE SEQUENCE [LARGE SCALE GENOMIC DNA]</scope>
    <source>
        <strain evidence="2 3">F158</strain>
    </source>
</reference>
<evidence type="ECO:0000256" key="1">
    <source>
        <dbReference type="SAM" id="Phobius"/>
    </source>
</evidence>
<name>A0ABU3DE15_9RHOB</name>
<gene>
    <name evidence="2" type="ORF">RM543_03775</name>
</gene>